<proteinExistence type="predicted"/>
<keyword evidence="1" id="KW-0812">Transmembrane</keyword>
<feature type="transmembrane region" description="Helical" evidence="1">
    <location>
        <begin position="225"/>
        <end position="248"/>
    </location>
</feature>
<comment type="caution">
    <text evidence="2">The sequence shown here is derived from an EMBL/GenBank/DDBJ whole genome shotgun (WGS) entry which is preliminary data.</text>
</comment>
<name>A0ABR9VP38_9SYNC</name>
<dbReference type="InterPro" id="IPR021499">
    <property type="entry name" value="DUF3153"/>
</dbReference>
<gene>
    <name evidence="2" type="ORF">IQ217_04495</name>
</gene>
<dbReference type="Pfam" id="PF11353">
    <property type="entry name" value="DUF3153"/>
    <property type="match status" value="1"/>
</dbReference>
<reference evidence="2 3" key="1">
    <citation type="submission" date="2020-10" db="EMBL/GenBank/DDBJ databases">
        <authorList>
            <person name="Castelo-Branco R."/>
            <person name="Eusebio N."/>
            <person name="Adriana R."/>
            <person name="Vieira A."/>
            <person name="Brugerolle De Fraissinette N."/>
            <person name="Rezende De Castro R."/>
            <person name="Schneider M.P."/>
            <person name="Vasconcelos V."/>
            <person name="Leao P.N."/>
        </authorList>
    </citation>
    <scope>NUCLEOTIDE SEQUENCE [LARGE SCALE GENOMIC DNA]</scope>
    <source>
        <strain evidence="2 3">LEGE 00031</strain>
    </source>
</reference>
<keyword evidence="3" id="KW-1185">Reference proteome</keyword>
<organism evidence="2 3">
    <name type="scientific">Synechocystis salina LEGE 00031</name>
    <dbReference type="NCBI Taxonomy" id="1828736"/>
    <lineage>
        <taxon>Bacteria</taxon>
        <taxon>Bacillati</taxon>
        <taxon>Cyanobacteriota</taxon>
        <taxon>Cyanophyceae</taxon>
        <taxon>Synechococcales</taxon>
        <taxon>Merismopediaceae</taxon>
        <taxon>Synechocystis</taxon>
    </lineage>
</organism>
<evidence type="ECO:0000256" key="1">
    <source>
        <dbReference type="SAM" id="Phobius"/>
    </source>
</evidence>
<evidence type="ECO:0000313" key="2">
    <source>
        <dbReference type="EMBL" id="MBE9253132.1"/>
    </source>
</evidence>
<dbReference type="EMBL" id="JADEVV010000009">
    <property type="protein sequence ID" value="MBE9253132.1"/>
    <property type="molecule type" value="Genomic_DNA"/>
</dbReference>
<sequence length="264" mass="29547">MSFAHEAFRMMCPQKWFKRLLPMLLGLCCLLTGCVDYDVGIHFPEQHYGEIVQHITLGEQLTTLSQAEADRWLKSLDQRAKDLNGHTDRPSEETLVVTIPFGSGQELVEKFNRFFNPQPPKGRRAPEPDQLDLLNLKAELALEQSNWLLVDRNHLKLTVDLRALGVLSNQGNIILSPGSLIDLNFNLQTPLTLQSSNAPGEELGTELPGQWQLKPGQINVIETSFFVPSYLAIGTILIVVLCLGGFYLKYGRWPGVINNKVEGA</sequence>
<evidence type="ECO:0000313" key="3">
    <source>
        <dbReference type="Proteomes" id="UP000658720"/>
    </source>
</evidence>
<keyword evidence="1" id="KW-0472">Membrane</keyword>
<protein>
    <submittedName>
        <fullName evidence="2">DUF3153 domain-containing protein</fullName>
    </submittedName>
</protein>
<dbReference type="Proteomes" id="UP000658720">
    <property type="component" value="Unassembled WGS sequence"/>
</dbReference>
<keyword evidence="1" id="KW-1133">Transmembrane helix</keyword>
<dbReference type="RefSeq" id="WP_194019068.1">
    <property type="nucleotide sequence ID" value="NZ_JADEVV010000009.1"/>
</dbReference>
<accession>A0ABR9VP38</accession>